<dbReference type="CDD" id="cd22699">
    <property type="entry name" value="FHA_PLM2-like"/>
    <property type="match status" value="1"/>
</dbReference>
<feature type="region of interest" description="Disordered" evidence="6">
    <location>
        <begin position="53"/>
        <end position="89"/>
    </location>
</feature>
<reference evidence="10" key="1">
    <citation type="journal article" date="2014" name="BMC Genomics">
        <title>Genome characteristics reveal the impact of lichenization on lichen-forming fungus Endocarpon pusillum Hedwig (Verrucariales, Ascomycota).</title>
        <authorList>
            <person name="Wang Y.-Y."/>
            <person name="Liu B."/>
            <person name="Zhang X.-Y."/>
            <person name="Zhou Q.-M."/>
            <person name="Zhang T."/>
            <person name="Li H."/>
            <person name="Yu Y.-F."/>
            <person name="Zhang X.-L."/>
            <person name="Hao X.-Y."/>
            <person name="Wang M."/>
            <person name="Wang L."/>
            <person name="Wei J.-C."/>
        </authorList>
    </citation>
    <scope>NUCLEOTIDE SEQUENCE [LARGE SCALE GENOMIC DNA]</scope>
    <source>
        <strain evidence="10">Z07020 / HMAS-L-300199</strain>
    </source>
</reference>
<keyword evidence="5" id="KW-0560">Oxidoreductase</keyword>
<feature type="compositionally biased region" description="Basic residues" evidence="6">
    <location>
        <begin position="219"/>
        <end position="228"/>
    </location>
</feature>
<keyword evidence="7" id="KW-0812">Transmembrane</keyword>
<dbReference type="Proteomes" id="UP000019373">
    <property type="component" value="Unassembled WGS sequence"/>
</dbReference>
<dbReference type="InterPro" id="IPR051209">
    <property type="entry name" value="FAD-bind_Monooxygenase_sf"/>
</dbReference>
<feature type="domain" description="FHA" evidence="8">
    <location>
        <begin position="109"/>
        <end position="162"/>
    </location>
</feature>
<evidence type="ECO:0000256" key="2">
    <source>
        <dbReference type="ARBA" id="ARBA00010139"/>
    </source>
</evidence>
<feature type="compositionally biased region" description="Low complexity" evidence="6">
    <location>
        <begin position="252"/>
        <end position="272"/>
    </location>
</feature>
<dbReference type="Pfam" id="PF00743">
    <property type="entry name" value="FMO-like"/>
    <property type="match status" value="1"/>
</dbReference>
<keyword evidence="10" id="KW-1185">Reference proteome</keyword>
<keyword evidence="7" id="KW-0472">Membrane</keyword>
<dbReference type="GO" id="GO:0050660">
    <property type="term" value="F:flavin adenine dinucleotide binding"/>
    <property type="evidence" value="ECO:0007669"/>
    <property type="project" value="InterPro"/>
</dbReference>
<dbReference type="Gene3D" id="3.50.50.60">
    <property type="entry name" value="FAD/NAD(P)-binding domain"/>
    <property type="match status" value="2"/>
</dbReference>
<dbReference type="SUPFAM" id="SSF51905">
    <property type="entry name" value="FAD/NAD(P)-binding domain"/>
    <property type="match status" value="3"/>
</dbReference>
<dbReference type="HOGENOM" id="CLU_290520_0_0_1"/>
<dbReference type="RefSeq" id="XP_007804536.1">
    <property type="nucleotide sequence ID" value="XM_007806345.1"/>
</dbReference>
<dbReference type="PANTHER" id="PTHR42877:SF4">
    <property type="entry name" value="FAD_NAD(P)-BINDING DOMAIN-CONTAINING PROTEIN-RELATED"/>
    <property type="match status" value="1"/>
</dbReference>
<dbReference type="PROSITE" id="PS50006">
    <property type="entry name" value="FHA_DOMAIN"/>
    <property type="match status" value="1"/>
</dbReference>
<gene>
    <name evidence="9" type="ORF">EPUS_08029</name>
</gene>
<sequence length="1053" mass="116129">MAPSPKRKISSAPPVAGAKRTAASLLPAFEPFSSSPALPRGIKRSRDALSEIVTYPTPVPTSSTAVPSSSPPAPSKSRHSSKRAYSTVSERAPLADVPSIELPRDGKKILMGRSSATCDYQLSSNRLISRVHVTACFKPASSNLKQDQIEITCAGWNGIKVHCRGKAVVLSKGDTFTSCHKGLDVIVDAQDSRICVKWPSKDDTPFSSGSSDEEGSPSRRPRYLKRHSTPPSPHLPQQQIASPVSPSPAVQPTPNVSIPSSPPSLLQPTGGPVIVYEDKSVSPQNTHHKPMTVSQTTVKMSQPASVLLPQSQDSLLSVSQDFSDQDEENDPIIHSFGPFGANLLPRMASFTTGESLITSPRKESRARPEPLKSSASPSQARKRSNSFDLKTHVINQLAFSRLSSTPLSTILSHFPDDAGDCSAENVKEVIAQTSCIGEVTREGKDAAGRPLESEYYYIPDEDGDEVRREAVVNELRKPGLRACLERRMNANHVGAKLLIEYGPDQSSLLGNMDAVTSDRRRSPGVEVESTSLPDCLSSACLPRCTPPCHFDLHRTDIMVSTFYSFEQNSGWTREYPGQEEILDYLIGVAQKYELYRYIRFNTSVESAQWDNAEKKWKTAVKVTASKDAEFGDSYTLTSDFLVSAVGQLNVPRFPNIPGLDEFQGTTMHSARWDWSYGLEGKRIAVIGNGCSAAQIVPEIVKAASKLTVYQRTANWIIPRGDAPIPSFKRALYKYVPPIRWRHRADLMDIRESSYAAILDHHSQLAEMLMDLSKGLMKAQLPDKPELWDKLTPNYPIGCKRIISTDDYFPVFNQEQVSLETRPISKITEKGIEVDGKESDYDLIVLATGFRTVEFMHPIRITGSAGRSISDIWAKGGRALYGITVESLPNFGMLYGPNTNLGHNSIILMIEAQSKYICALVAEVLRARQAGKSLTITPKKERLEEYNNELQKKLNTTAFAHPSCRSWYKNEEGVITNNWSGTAIEYQKMLERVRWTDYELSGNGADEMPETSLKIPRVVEETYLSYTVLALGVASMLAAGAGWALRSSGRLRVR</sequence>
<dbReference type="InterPro" id="IPR036188">
    <property type="entry name" value="FAD/NAD-bd_sf"/>
</dbReference>
<dbReference type="eggNOG" id="KOG1399">
    <property type="taxonomic scope" value="Eukaryota"/>
</dbReference>
<proteinExistence type="inferred from homology"/>
<dbReference type="EMBL" id="KE721388">
    <property type="protein sequence ID" value="ERF69828.1"/>
    <property type="molecule type" value="Genomic_DNA"/>
</dbReference>
<evidence type="ECO:0000313" key="10">
    <source>
        <dbReference type="Proteomes" id="UP000019373"/>
    </source>
</evidence>
<dbReference type="GO" id="GO:0004499">
    <property type="term" value="F:N,N-dimethylaniline monooxygenase activity"/>
    <property type="evidence" value="ECO:0007669"/>
    <property type="project" value="InterPro"/>
</dbReference>
<feature type="region of interest" description="Disordered" evidence="6">
    <location>
        <begin position="352"/>
        <end position="387"/>
    </location>
</feature>
<evidence type="ECO:0000256" key="5">
    <source>
        <dbReference type="ARBA" id="ARBA00023002"/>
    </source>
</evidence>
<dbReference type="SUPFAM" id="SSF49879">
    <property type="entry name" value="SMAD/FHA domain"/>
    <property type="match status" value="1"/>
</dbReference>
<keyword evidence="4" id="KW-0274">FAD</keyword>
<comment type="cofactor">
    <cofactor evidence="1">
        <name>FAD</name>
        <dbReference type="ChEBI" id="CHEBI:57692"/>
    </cofactor>
</comment>
<evidence type="ECO:0000313" key="9">
    <source>
        <dbReference type="EMBL" id="ERF69828.1"/>
    </source>
</evidence>
<feature type="compositionally biased region" description="Basic and acidic residues" evidence="6">
    <location>
        <begin position="360"/>
        <end position="370"/>
    </location>
</feature>
<comment type="similarity">
    <text evidence="2">Belongs to the FAD-binding monooxygenase family.</text>
</comment>
<evidence type="ECO:0000256" key="1">
    <source>
        <dbReference type="ARBA" id="ARBA00001974"/>
    </source>
</evidence>
<evidence type="ECO:0000256" key="7">
    <source>
        <dbReference type="SAM" id="Phobius"/>
    </source>
</evidence>
<dbReference type="InterPro" id="IPR000253">
    <property type="entry name" value="FHA_dom"/>
</dbReference>
<feature type="region of interest" description="Disordered" evidence="6">
    <location>
        <begin position="198"/>
        <end position="293"/>
    </location>
</feature>
<dbReference type="OrthoDB" id="74360at2759"/>
<evidence type="ECO:0000256" key="4">
    <source>
        <dbReference type="ARBA" id="ARBA00022827"/>
    </source>
</evidence>
<dbReference type="PANTHER" id="PTHR42877">
    <property type="entry name" value="L-ORNITHINE N(5)-MONOOXYGENASE-RELATED"/>
    <property type="match status" value="1"/>
</dbReference>
<name>U1GCP7_ENDPU</name>
<dbReference type="GeneID" id="19242907"/>
<evidence type="ECO:0000256" key="3">
    <source>
        <dbReference type="ARBA" id="ARBA00022630"/>
    </source>
</evidence>
<feature type="transmembrane region" description="Helical" evidence="7">
    <location>
        <begin position="1022"/>
        <end position="1044"/>
    </location>
</feature>
<dbReference type="GO" id="GO:0050661">
    <property type="term" value="F:NADP binding"/>
    <property type="evidence" value="ECO:0007669"/>
    <property type="project" value="InterPro"/>
</dbReference>
<evidence type="ECO:0000259" key="8">
    <source>
        <dbReference type="PROSITE" id="PS50006"/>
    </source>
</evidence>
<dbReference type="AlphaFoldDB" id="U1GCP7"/>
<evidence type="ECO:0000256" key="6">
    <source>
        <dbReference type="SAM" id="MobiDB-lite"/>
    </source>
</evidence>
<protein>
    <recommendedName>
        <fullName evidence="8">FHA domain-containing protein</fullName>
    </recommendedName>
</protein>
<keyword evidence="3" id="KW-0285">Flavoprotein</keyword>
<organism evidence="9 10">
    <name type="scientific">Endocarpon pusillum (strain Z07020 / HMAS-L-300199)</name>
    <name type="common">Lichen-forming fungus</name>
    <dbReference type="NCBI Taxonomy" id="1263415"/>
    <lineage>
        <taxon>Eukaryota</taxon>
        <taxon>Fungi</taxon>
        <taxon>Dikarya</taxon>
        <taxon>Ascomycota</taxon>
        <taxon>Pezizomycotina</taxon>
        <taxon>Eurotiomycetes</taxon>
        <taxon>Chaetothyriomycetidae</taxon>
        <taxon>Verrucariales</taxon>
        <taxon>Verrucariaceae</taxon>
        <taxon>Endocarpon</taxon>
    </lineage>
</organism>
<dbReference type="InterPro" id="IPR008984">
    <property type="entry name" value="SMAD_FHA_dom_sf"/>
</dbReference>
<accession>U1GCP7</accession>
<keyword evidence="7" id="KW-1133">Transmembrane helix</keyword>
<dbReference type="InterPro" id="IPR020946">
    <property type="entry name" value="Flavin_mOase-like"/>
</dbReference>